<reference evidence="2 3" key="1">
    <citation type="submission" date="2014-11" db="EMBL/GenBank/DDBJ databases">
        <title>Whole genome shotgun sequence of Sphingomonas parapaucimobilis NBRC 15100.</title>
        <authorList>
            <person name="Katano-Makiyama Y."/>
            <person name="Hosoyama A."/>
            <person name="Hashimoto M."/>
            <person name="Hosoyama Y."/>
            <person name="Noguchi M."/>
            <person name="Numata M."/>
            <person name="Tsuchikane K."/>
            <person name="Hirakata S."/>
            <person name="Uohara A."/>
            <person name="Shimodaira J."/>
            <person name="Ohji S."/>
            <person name="Ichikawa N."/>
            <person name="Kimura A."/>
            <person name="Yamazoe A."/>
            <person name="Fujita N."/>
        </authorList>
    </citation>
    <scope>NUCLEOTIDE SEQUENCE [LARGE SCALE GENOMIC DNA]</scope>
    <source>
        <strain evidence="2 3">NBRC 15100</strain>
    </source>
</reference>
<dbReference type="SUPFAM" id="SSF55729">
    <property type="entry name" value="Acyl-CoA N-acyltransferases (Nat)"/>
    <property type="match status" value="1"/>
</dbReference>
<accession>A0A0A1WB28</accession>
<organism evidence="2 3">
    <name type="scientific">Sphingomonas parapaucimobilis NBRC 15100</name>
    <dbReference type="NCBI Taxonomy" id="1219049"/>
    <lineage>
        <taxon>Bacteria</taxon>
        <taxon>Pseudomonadati</taxon>
        <taxon>Pseudomonadota</taxon>
        <taxon>Alphaproteobacteria</taxon>
        <taxon>Sphingomonadales</taxon>
        <taxon>Sphingomonadaceae</taxon>
        <taxon>Sphingomonas</taxon>
    </lineage>
</organism>
<dbReference type="InterPro" id="IPR016181">
    <property type="entry name" value="Acyl_CoA_acyltransferase"/>
</dbReference>
<dbReference type="Gene3D" id="3.40.630.30">
    <property type="match status" value="1"/>
</dbReference>
<dbReference type="OrthoDB" id="9797178at2"/>
<evidence type="ECO:0000313" key="3">
    <source>
        <dbReference type="Proteomes" id="UP000032305"/>
    </source>
</evidence>
<comment type="caution">
    <text evidence="2">The sequence shown here is derived from an EMBL/GenBank/DDBJ whole genome shotgun (WGS) entry which is preliminary data.</text>
</comment>
<dbReference type="eggNOG" id="COG3153">
    <property type="taxonomic scope" value="Bacteria"/>
</dbReference>
<protein>
    <submittedName>
        <fullName evidence="2">Putative acetyltransferase</fullName>
    </submittedName>
</protein>
<proteinExistence type="predicted"/>
<name>A0A0A1WB28_9SPHN</name>
<keyword evidence="2" id="KW-0808">Transferase</keyword>
<sequence length="181" mass="18528">MSDQPIAAITIRPAQGQDVAALDTLLVASFPAPAEAALVRDLCVEGDMVLMLVAIDEATDSLIGAIAFSRMAVKIGGKPINSVALAPIAVARDWRQQGVGEALVAAGIERLEKEGVVLCFALGDPAFYGRFGFAADVASGFDSPYAGDYFLAVPLQGGLVPCGVRGAATHAPAFARLGDAA</sequence>
<dbReference type="CDD" id="cd04301">
    <property type="entry name" value="NAT_SF"/>
    <property type="match status" value="1"/>
</dbReference>
<feature type="domain" description="N-acetyltransferase" evidence="1">
    <location>
        <begin position="9"/>
        <end position="156"/>
    </location>
</feature>
<evidence type="ECO:0000259" key="1">
    <source>
        <dbReference type="PROSITE" id="PS51186"/>
    </source>
</evidence>
<dbReference type="Pfam" id="PF13527">
    <property type="entry name" value="Acetyltransf_9"/>
    <property type="match status" value="1"/>
</dbReference>
<gene>
    <name evidence="2" type="ORF">SP5_094_00100</name>
</gene>
<dbReference type="AlphaFoldDB" id="A0A0A1WB28"/>
<dbReference type="GO" id="GO:0016747">
    <property type="term" value="F:acyltransferase activity, transferring groups other than amino-acyl groups"/>
    <property type="evidence" value="ECO:0007669"/>
    <property type="project" value="InterPro"/>
</dbReference>
<evidence type="ECO:0000313" key="2">
    <source>
        <dbReference type="EMBL" id="GAM02588.1"/>
    </source>
</evidence>
<dbReference type="InterPro" id="IPR000182">
    <property type="entry name" value="GNAT_dom"/>
</dbReference>
<dbReference type="PROSITE" id="PS51186">
    <property type="entry name" value="GNAT"/>
    <property type="match status" value="1"/>
</dbReference>
<keyword evidence="3" id="KW-1185">Reference proteome</keyword>
<dbReference type="EMBL" id="BBPI01000094">
    <property type="protein sequence ID" value="GAM02588.1"/>
    <property type="molecule type" value="Genomic_DNA"/>
</dbReference>
<dbReference type="RefSeq" id="WP_042490649.1">
    <property type="nucleotide sequence ID" value="NZ_BBPI01000094.1"/>
</dbReference>
<dbReference type="Proteomes" id="UP000032305">
    <property type="component" value="Unassembled WGS sequence"/>
</dbReference>